<dbReference type="PANTHER" id="PTHR23090">
    <property type="entry name" value="NH 3 /GLUTAMINE-DEPENDENT NAD + SYNTHETASE"/>
    <property type="match status" value="1"/>
</dbReference>
<dbReference type="InterPro" id="IPR036526">
    <property type="entry name" value="C-N_Hydrolase_sf"/>
</dbReference>
<reference evidence="11" key="1">
    <citation type="journal article" date="2022" name="bioRxiv">
        <title>Thiovibrio frasassiensisgen. nov., sp. nov., an autotrophic, elemental sulfur disproportionating bacterium isolated from sulfidic karst sediment, and proposal of Thiovibrionaceae fam. nov.</title>
        <authorList>
            <person name="Aronson H."/>
            <person name="Thomas C."/>
            <person name="Bhattacharyya M."/>
            <person name="Eckstein S."/>
            <person name="Jensen S."/>
            <person name="Barco R."/>
            <person name="Macalady J."/>
            <person name="Amend J."/>
        </authorList>
    </citation>
    <scope>NUCLEOTIDE SEQUENCE</scope>
    <source>
        <strain evidence="11">RS19-109</strain>
    </source>
</reference>
<feature type="binding site" evidence="7">
    <location>
        <position position="118"/>
    </location>
    <ligand>
        <name>L-glutamine</name>
        <dbReference type="ChEBI" id="CHEBI:58359"/>
    </ligand>
</feature>
<feature type="domain" description="CN hydrolase" evidence="10">
    <location>
        <begin position="1"/>
        <end position="258"/>
    </location>
</feature>
<reference evidence="11" key="2">
    <citation type="submission" date="2022-10" db="EMBL/GenBank/DDBJ databases">
        <authorList>
            <person name="Aronson H.S."/>
        </authorList>
    </citation>
    <scope>NUCLEOTIDE SEQUENCE</scope>
    <source>
        <strain evidence="11">RS19-109</strain>
    </source>
</reference>
<keyword evidence="12" id="KW-1185">Reference proteome</keyword>
<evidence type="ECO:0000256" key="6">
    <source>
        <dbReference type="ARBA" id="ARBA00023027"/>
    </source>
</evidence>
<dbReference type="Pfam" id="PF02540">
    <property type="entry name" value="NAD_synthase"/>
    <property type="match status" value="1"/>
</dbReference>
<keyword evidence="6 7" id="KW-0520">NAD</keyword>
<evidence type="ECO:0000256" key="2">
    <source>
        <dbReference type="ARBA" id="ARBA00007145"/>
    </source>
</evidence>
<keyword evidence="3 7" id="KW-0436">Ligase</keyword>
<dbReference type="CDD" id="cd00553">
    <property type="entry name" value="NAD_synthase"/>
    <property type="match status" value="1"/>
</dbReference>
<dbReference type="Pfam" id="PF00795">
    <property type="entry name" value="CN_hydrolase"/>
    <property type="match status" value="1"/>
</dbReference>
<comment type="caution">
    <text evidence="11">The sequence shown here is derived from an EMBL/GenBank/DDBJ whole genome shotgun (WGS) entry which is preliminary data.</text>
</comment>
<dbReference type="FunFam" id="3.40.50.620:FF:000106">
    <property type="entry name" value="Glutamine-dependent NAD(+) synthetase"/>
    <property type="match status" value="1"/>
</dbReference>
<evidence type="ECO:0000256" key="7">
    <source>
        <dbReference type="HAMAP-Rule" id="MF_02090"/>
    </source>
</evidence>
<dbReference type="GO" id="GO:0003952">
    <property type="term" value="F:NAD+ synthase (glutamine-hydrolyzing) activity"/>
    <property type="evidence" value="ECO:0007669"/>
    <property type="project" value="UniProtKB-UniRule"/>
</dbReference>
<feature type="binding site" evidence="7">
    <location>
        <position position="194"/>
    </location>
    <ligand>
        <name>L-glutamine</name>
        <dbReference type="ChEBI" id="CHEBI:58359"/>
    </ligand>
</feature>
<dbReference type="Gene3D" id="3.60.110.10">
    <property type="entry name" value="Carbon-nitrogen hydrolase"/>
    <property type="match status" value="1"/>
</dbReference>
<evidence type="ECO:0000259" key="10">
    <source>
        <dbReference type="PROSITE" id="PS50263"/>
    </source>
</evidence>
<comment type="function">
    <text evidence="7">Catalyzes the ATP-dependent amidation of deamido-NAD to form NAD. Uses L-glutamine as a nitrogen source.</text>
</comment>
<evidence type="ECO:0000256" key="4">
    <source>
        <dbReference type="ARBA" id="ARBA00022741"/>
    </source>
</evidence>
<sequence>MKIALIQYNPVIGDFAANIAAITTWLDKAKAAGCRLAILPELAISGYPPQDLLERSVFLNDQDHAFAQLVKKTSGIGVLCGLVSRNPDPAGKPLHNSAVLFSDGELLCTTHKQLLPSYDVFDEARYFEPGHSNGTFRYKGLHLGVTICEDIWNDKSLFPRPLYATDPVDSMLAQAETPVDLLINLAASPFTLGKSGIRQKIFTNLCRRYQLPFIYVNQVGGQDSLIFDGDSIALDKAGTVIARAARFREDLVVVDTETWQGEIHSTPVDPEQETGEVCEALVLGTRDYVTKCGFSKAVIGLSGGVDSALTAAIAARALGPENVLGLALPSPYSSPESLEDAEQLAKNLGIEFSILPISGLFEAYLAALAPVFAGAAVDVTEQNIQARIRGNLLMAIANKQRRLLLSTGNKSENAVGYCTLYGDMSGGLAVIADVPKQLVYALCRFLNTEREVIPVRTIDKPPSAELAPEQKDEDDLPPYPVLDAILAAYLEEHRSIAEIVAMGFAQTVVEDVVRRIRINEYKRKQAPLGLKVTTKAFGQGRRYPTAEGYREGAQP</sequence>
<accession>A0A9X4MG45</accession>
<feature type="binding site" evidence="7">
    <location>
        <position position="522"/>
    </location>
    <ligand>
        <name>deamido-NAD(+)</name>
        <dbReference type="ChEBI" id="CHEBI:58437"/>
        <note>ligand shared between two neighboring subunits</note>
    </ligand>
</feature>
<comment type="similarity">
    <text evidence="9">Belongs to the NAD synthetase family.</text>
</comment>
<dbReference type="CDD" id="cd07570">
    <property type="entry name" value="GAT_Gln-NAD-synth"/>
    <property type="match status" value="1"/>
</dbReference>
<dbReference type="EMBL" id="JAPHEH010000001">
    <property type="protein sequence ID" value="MDG4474913.1"/>
    <property type="molecule type" value="Genomic_DNA"/>
</dbReference>
<evidence type="ECO:0000256" key="8">
    <source>
        <dbReference type="PIRNR" id="PIRNR006630"/>
    </source>
</evidence>
<dbReference type="AlphaFoldDB" id="A0A9X4MG45"/>
<dbReference type="HAMAP" id="MF_02090">
    <property type="entry name" value="NadE_glutamine_dep"/>
    <property type="match status" value="1"/>
</dbReference>
<dbReference type="InterPro" id="IPR003010">
    <property type="entry name" value="C-N_Hydrolase"/>
</dbReference>
<keyword evidence="4 7" id="KW-0547">Nucleotide-binding</keyword>
<dbReference type="GO" id="GO:0004359">
    <property type="term" value="F:glutaminase activity"/>
    <property type="evidence" value="ECO:0007669"/>
    <property type="project" value="InterPro"/>
</dbReference>
<dbReference type="InterPro" id="IPR003694">
    <property type="entry name" value="NAD_synthase"/>
</dbReference>
<dbReference type="InterPro" id="IPR014445">
    <property type="entry name" value="Gln-dep_NAD_synthase"/>
</dbReference>
<dbReference type="PROSITE" id="PS50263">
    <property type="entry name" value="CN_HYDROLASE"/>
    <property type="match status" value="1"/>
</dbReference>
<dbReference type="GO" id="GO:0008795">
    <property type="term" value="F:NAD+ synthase activity"/>
    <property type="evidence" value="ECO:0007669"/>
    <property type="project" value="UniProtKB-UniRule"/>
</dbReference>
<comment type="pathway">
    <text evidence="1 7 8">Cofactor biosynthesis; NAD(+) biosynthesis; NAD(+) from deamido-NAD(+) (L-Gln route): step 1/1.</text>
</comment>
<dbReference type="PANTHER" id="PTHR23090:SF9">
    <property type="entry name" value="GLUTAMINE-DEPENDENT NAD(+) SYNTHETASE"/>
    <property type="match status" value="1"/>
</dbReference>
<feature type="binding site" evidence="7">
    <location>
        <position position="412"/>
    </location>
    <ligand>
        <name>deamido-NAD(+)</name>
        <dbReference type="ChEBI" id="CHEBI:58437"/>
        <note>ligand shared between two neighboring subunits</note>
    </ligand>
</feature>
<dbReference type="PIRSF" id="PIRSF006630">
    <property type="entry name" value="NADS_GAT"/>
    <property type="match status" value="1"/>
</dbReference>
<organism evidence="11 12">
    <name type="scientific">Thiovibrio frasassiensis</name>
    <dbReference type="NCBI Taxonomy" id="2984131"/>
    <lineage>
        <taxon>Bacteria</taxon>
        <taxon>Pseudomonadati</taxon>
        <taxon>Thermodesulfobacteriota</taxon>
        <taxon>Desulfobulbia</taxon>
        <taxon>Desulfobulbales</taxon>
        <taxon>Thiovibrionaceae</taxon>
        <taxon>Thiovibrio</taxon>
    </lineage>
</organism>
<dbReference type="Gene3D" id="3.40.50.620">
    <property type="entry name" value="HUPs"/>
    <property type="match status" value="1"/>
</dbReference>
<feature type="active site" description="Nucleophile; for glutaminase activity" evidence="7">
    <location>
        <position position="148"/>
    </location>
</feature>
<evidence type="ECO:0000256" key="9">
    <source>
        <dbReference type="RuleBase" id="RU003811"/>
    </source>
</evidence>
<comment type="caution">
    <text evidence="7">Lacks conserved residue(s) required for the propagation of feature annotation.</text>
</comment>
<proteinExistence type="inferred from homology"/>
<dbReference type="EC" id="6.3.5.1" evidence="7 8"/>
<dbReference type="InterPro" id="IPR014729">
    <property type="entry name" value="Rossmann-like_a/b/a_fold"/>
</dbReference>
<evidence type="ECO:0000256" key="5">
    <source>
        <dbReference type="ARBA" id="ARBA00022840"/>
    </source>
</evidence>
<feature type="binding site" evidence="7">
    <location>
        <position position="188"/>
    </location>
    <ligand>
        <name>L-glutamine</name>
        <dbReference type="ChEBI" id="CHEBI:58359"/>
    </ligand>
</feature>
<protein>
    <recommendedName>
        <fullName evidence="7 8">Glutamine-dependent NAD(+) synthetase</fullName>
        <ecNumber evidence="7 8">6.3.5.1</ecNumber>
    </recommendedName>
    <alternativeName>
        <fullName evidence="7 8">NAD(+) synthase [glutamine-hydrolyzing]</fullName>
    </alternativeName>
</protein>
<evidence type="ECO:0000313" key="12">
    <source>
        <dbReference type="Proteomes" id="UP001154240"/>
    </source>
</evidence>
<dbReference type="GO" id="GO:0005737">
    <property type="term" value="C:cytoplasm"/>
    <property type="evidence" value="ECO:0007669"/>
    <property type="project" value="InterPro"/>
</dbReference>
<evidence type="ECO:0000256" key="3">
    <source>
        <dbReference type="ARBA" id="ARBA00022598"/>
    </source>
</evidence>
<feature type="binding site" evidence="7">
    <location>
        <position position="407"/>
    </location>
    <ligand>
        <name>ATP</name>
        <dbReference type="ChEBI" id="CHEBI:30616"/>
    </ligand>
</feature>
<dbReference type="SUPFAM" id="SSF56317">
    <property type="entry name" value="Carbon-nitrogen hydrolase"/>
    <property type="match status" value="1"/>
</dbReference>
<feature type="active site" description="Proton acceptor; for glutaminase activity" evidence="7">
    <location>
        <position position="41"/>
    </location>
</feature>
<dbReference type="RefSeq" id="WP_307631891.1">
    <property type="nucleotide sequence ID" value="NZ_JAPHEH010000001.1"/>
</dbReference>
<comment type="similarity">
    <text evidence="2 7 8">In the C-terminal section; belongs to the NAD synthetase family.</text>
</comment>
<dbReference type="NCBIfam" id="TIGR00552">
    <property type="entry name" value="nadE"/>
    <property type="match status" value="1"/>
</dbReference>
<evidence type="ECO:0000313" key="11">
    <source>
        <dbReference type="EMBL" id="MDG4474913.1"/>
    </source>
</evidence>
<gene>
    <name evidence="7" type="primary">nadE</name>
    <name evidence="11" type="ORF">OLX77_01905</name>
</gene>
<dbReference type="GO" id="GO:0009435">
    <property type="term" value="P:NAD+ biosynthetic process"/>
    <property type="evidence" value="ECO:0007669"/>
    <property type="project" value="UniProtKB-UniRule"/>
</dbReference>
<dbReference type="InterPro" id="IPR022310">
    <property type="entry name" value="NAD/GMP_synthase"/>
</dbReference>
<dbReference type="GO" id="GO:0005524">
    <property type="term" value="F:ATP binding"/>
    <property type="evidence" value="ECO:0007669"/>
    <property type="project" value="UniProtKB-UniRule"/>
</dbReference>
<feature type="active site" description="For glutaminase activity" evidence="7">
    <location>
        <position position="112"/>
    </location>
</feature>
<feature type="binding site" evidence="7">
    <location>
        <position position="383"/>
    </location>
    <ligand>
        <name>deamido-NAD(+)</name>
        <dbReference type="ChEBI" id="CHEBI:58437"/>
        <note>ligand shared between two neighboring subunits</note>
    </ligand>
</feature>
<feature type="binding site" evidence="7">
    <location>
        <begin position="300"/>
        <end position="307"/>
    </location>
    <ligand>
        <name>ATP</name>
        <dbReference type="ChEBI" id="CHEBI:30616"/>
    </ligand>
</feature>
<name>A0A9X4MG45_9BACT</name>
<comment type="catalytic activity">
    <reaction evidence="7 8">
        <text>deamido-NAD(+) + L-glutamine + ATP + H2O = L-glutamate + AMP + diphosphate + NAD(+) + H(+)</text>
        <dbReference type="Rhea" id="RHEA:24384"/>
        <dbReference type="ChEBI" id="CHEBI:15377"/>
        <dbReference type="ChEBI" id="CHEBI:15378"/>
        <dbReference type="ChEBI" id="CHEBI:29985"/>
        <dbReference type="ChEBI" id="CHEBI:30616"/>
        <dbReference type="ChEBI" id="CHEBI:33019"/>
        <dbReference type="ChEBI" id="CHEBI:57540"/>
        <dbReference type="ChEBI" id="CHEBI:58359"/>
        <dbReference type="ChEBI" id="CHEBI:58437"/>
        <dbReference type="ChEBI" id="CHEBI:456215"/>
        <dbReference type="EC" id="6.3.5.1"/>
    </reaction>
</comment>
<evidence type="ECO:0000256" key="1">
    <source>
        <dbReference type="ARBA" id="ARBA00005188"/>
    </source>
</evidence>
<dbReference type="Proteomes" id="UP001154240">
    <property type="component" value="Unassembled WGS sequence"/>
</dbReference>
<dbReference type="NCBIfam" id="NF010588">
    <property type="entry name" value="PRK13981.1"/>
    <property type="match status" value="1"/>
</dbReference>
<dbReference type="SUPFAM" id="SSF52402">
    <property type="entry name" value="Adenine nucleotide alpha hydrolases-like"/>
    <property type="match status" value="1"/>
</dbReference>
<keyword evidence="5 7" id="KW-0067">ATP-binding</keyword>